<dbReference type="Proteomes" id="UP001575105">
    <property type="component" value="Unassembled WGS sequence"/>
</dbReference>
<keyword evidence="4" id="KW-1185">Reference proteome</keyword>
<accession>A0ABV4U4Y1</accession>
<feature type="signal peptide" evidence="2">
    <location>
        <begin position="1"/>
        <end position="24"/>
    </location>
</feature>
<feature type="chain" id="PRO_5046869484" evidence="2">
    <location>
        <begin position="25"/>
        <end position="612"/>
    </location>
</feature>
<organism evidence="3 4">
    <name type="scientific">Natronomicrosphaera hydrolytica</name>
    <dbReference type="NCBI Taxonomy" id="3242702"/>
    <lineage>
        <taxon>Bacteria</taxon>
        <taxon>Pseudomonadati</taxon>
        <taxon>Planctomycetota</taxon>
        <taxon>Phycisphaerae</taxon>
        <taxon>Phycisphaerales</taxon>
        <taxon>Phycisphaeraceae</taxon>
        <taxon>Natronomicrosphaera</taxon>
    </lineage>
</organism>
<evidence type="ECO:0000256" key="2">
    <source>
        <dbReference type="SAM" id="SignalP"/>
    </source>
</evidence>
<gene>
    <name evidence="3" type="ORF">ACERK3_09840</name>
</gene>
<keyword evidence="1" id="KW-1133">Transmembrane helix</keyword>
<proteinExistence type="predicted"/>
<keyword evidence="1" id="KW-0812">Transmembrane</keyword>
<comment type="caution">
    <text evidence="3">The sequence shown here is derived from an EMBL/GenBank/DDBJ whole genome shotgun (WGS) entry which is preliminary data.</text>
</comment>
<keyword evidence="1" id="KW-0472">Membrane</keyword>
<evidence type="ECO:0000313" key="4">
    <source>
        <dbReference type="Proteomes" id="UP001575105"/>
    </source>
</evidence>
<sequence>MQAYRIVIIMLLGLLAALPRPADAQTFGDINVNAISTSTGASTGGYVEHRFIITNRSAEHDRHVAITMPATTWGGGAGHYLRGLRRAVIVPADSTVELPILQPPLPLNGDGARIVIDGQTQRGQVGISGGRHGHTMDSWYRGIGDDVAVLASPSITGELRDRLEAIVQAETATSTRYGSRGMRELHRANRPPRQWSDNWLAYSAYAGLVLRSEELDEMPRAAREAMWQYVTAGGTLLVLGDARPVPEPWQQRHERVLFAGEATDRYAVGFGQCWFMPADRIDATRRNADATNELARYWASTAQVINRYESVEQANRRFSIVEHLTVPVRGLLALMLVFTLVIGPTNLVVVSKLNRRIWMLWTVPVIAMLFAGAVFGYATFAEGWQADRRLTGLTLLDETNRRATTLGWAAYYSPLTPGDGLRFSHETEVTPQVRLEGWSSDGSVRFVDWTHDQHLSGGWISARVPAHFSLRKSETRRERLTLDRNEAGQVTVTNALGADIIDVYIADREGRVHHVRHVPAGGRATLASLEQYGNNEADLREMFENDWPRMIERMADESDRYRGPALADYLRPNTYLAVVEGSPFLEPGLASARPRPSQSVVYGILAEGFHGD</sequence>
<name>A0ABV4U4Y1_9BACT</name>
<dbReference type="RefSeq" id="WP_425345522.1">
    <property type="nucleotide sequence ID" value="NZ_JBGUBD010000005.1"/>
</dbReference>
<keyword evidence="2" id="KW-0732">Signal</keyword>
<feature type="transmembrane region" description="Helical" evidence="1">
    <location>
        <begin position="330"/>
        <end position="350"/>
    </location>
</feature>
<evidence type="ECO:0000313" key="3">
    <source>
        <dbReference type="EMBL" id="MFA9478596.1"/>
    </source>
</evidence>
<reference evidence="3 4" key="1">
    <citation type="submission" date="2024-08" db="EMBL/GenBank/DDBJ databases">
        <title>Whole-genome sequencing of halo(alkali)philic microorganisms from hypersaline lakes.</title>
        <authorList>
            <person name="Sorokin D.Y."/>
            <person name="Merkel A.Y."/>
            <person name="Messina E."/>
            <person name="Yakimov M."/>
        </authorList>
    </citation>
    <scope>NUCLEOTIDE SEQUENCE [LARGE SCALE GENOMIC DNA]</scope>
    <source>
        <strain evidence="3 4">AB-hyl4</strain>
    </source>
</reference>
<evidence type="ECO:0000256" key="1">
    <source>
        <dbReference type="SAM" id="Phobius"/>
    </source>
</evidence>
<dbReference type="EMBL" id="JBGUBD010000005">
    <property type="protein sequence ID" value="MFA9478596.1"/>
    <property type="molecule type" value="Genomic_DNA"/>
</dbReference>
<protein>
    <submittedName>
        <fullName evidence="3">Uncharacterized protein</fullName>
    </submittedName>
</protein>
<feature type="transmembrane region" description="Helical" evidence="1">
    <location>
        <begin position="357"/>
        <end position="380"/>
    </location>
</feature>